<keyword evidence="2" id="KW-1185">Reference proteome</keyword>
<dbReference type="AlphaFoldDB" id="A0ABD5V6N3"/>
<dbReference type="PIRSF" id="PIRSF005357">
    <property type="entry name" value="UCP005357"/>
    <property type="match status" value="1"/>
</dbReference>
<gene>
    <name evidence="1" type="ORF">ACFQGH_11240</name>
</gene>
<protein>
    <submittedName>
        <fullName evidence="1">DUF354 domain-containing protein</fullName>
    </submittedName>
</protein>
<organism evidence="1 2">
    <name type="scientific">Halalkalicoccus tibetensis</name>
    <dbReference type="NCBI Taxonomy" id="175632"/>
    <lineage>
        <taxon>Archaea</taxon>
        <taxon>Methanobacteriati</taxon>
        <taxon>Methanobacteriota</taxon>
        <taxon>Stenosarchaea group</taxon>
        <taxon>Halobacteria</taxon>
        <taxon>Halobacteriales</taxon>
        <taxon>Halococcaceae</taxon>
        <taxon>Halalkalicoccus</taxon>
    </lineage>
</organism>
<dbReference type="InterPro" id="IPR007152">
    <property type="entry name" value="DUF354"/>
</dbReference>
<dbReference type="SUPFAM" id="SSF53756">
    <property type="entry name" value="UDP-Glycosyltransferase/glycogen phosphorylase"/>
    <property type="match status" value="1"/>
</dbReference>
<dbReference type="RefSeq" id="WP_340604296.1">
    <property type="nucleotide sequence ID" value="NZ_JBBMXV010000003.1"/>
</dbReference>
<evidence type="ECO:0000313" key="1">
    <source>
        <dbReference type="EMBL" id="MFC6905769.1"/>
    </source>
</evidence>
<dbReference type="Proteomes" id="UP001596312">
    <property type="component" value="Unassembled WGS sequence"/>
</dbReference>
<dbReference type="EMBL" id="JBHSXQ010000003">
    <property type="protein sequence ID" value="MFC6905769.1"/>
    <property type="molecule type" value="Genomic_DNA"/>
</dbReference>
<name>A0ABD5V6N3_9EURY</name>
<evidence type="ECO:0000313" key="2">
    <source>
        <dbReference type="Proteomes" id="UP001596312"/>
    </source>
</evidence>
<accession>A0ABD5V6N3</accession>
<reference evidence="1 2" key="1">
    <citation type="journal article" date="2019" name="Int. J. Syst. Evol. Microbiol.">
        <title>The Global Catalogue of Microorganisms (GCM) 10K type strain sequencing project: providing services to taxonomists for standard genome sequencing and annotation.</title>
        <authorList>
            <consortium name="The Broad Institute Genomics Platform"/>
            <consortium name="The Broad Institute Genome Sequencing Center for Infectious Disease"/>
            <person name="Wu L."/>
            <person name="Ma J."/>
        </authorList>
    </citation>
    <scope>NUCLEOTIDE SEQUENCE [LARGE SCALE GENOMIC DNA]</scope>
    <source>
        <strain evidence="1 2">CGMCC 1.3240</strain>
    </source>
</reference>
<dbReference type="Pfam" id="PF04007">
    <property type="entry name" value="DUF354"/>
    <property type="match status" value="1"/>
</dbReference>
<dbReference type="PANTHER" id="PTHR39662:SF1">
    <property type="entry name" value="DUF354 DOMAIN-CONTAINING PROTEIN"/>
    <property type="match status" value="1"/>
</dbReference>
<comment type="caution">
    <text evidence="1">The sequence shown here is derived from an EMBL/GenBank/DDBJ whole genome shotgun (WGS) entry which is preliminary data.</text>
</comment>
<dbReference type="PANTHER" id="PTHR39662">
    <property type="entry name" value="DUF354 DOMAIN-CONTAINING PROTEIN-RELATED"/>
    <property type="match status" value="1"/>
</dbReference>
<proteinExistence type="predicted"/>
<sequence>MRILVQASHPAHVHFFKHFIWEANKDGHDLKVISNKRPMVRELLERYDIDYKVVSEPADFIVLSQLRFTLGTYQVAKEFDPDVLLSVGGTSVAHASKFIRGRSIVFYDTEHATVQNSITYPFADRIYTPDCYQGDIGTNQIQYPGYQELAYLHPNRFTPDPTIRDLAGLGEDERFVILRLVSWEAIHDRGDSGFDNVKDVVRALEERGVRVLITSEAELPPELQDHRVGVPPDRIHDLMYYADLFIGESATMATESAVLGTPAVFVSSSRRGYTDELEEKYRLVFNFSDDDRQHHSLDKALSILEGYDPEVWDSRQERMLNDKLDTTEMMLQEILEAK</sequence>